<keyword evidence="5" id="KW-1185">Reference proteome</keyword>
<comment type="similarity">
    <text evidence="1">Belongs to the short-chain dehydrogenases/reductases (SDR) family.</text>
</comment>
<sequence length="665" mass="73794">MDGHHQFLLTRFQKLLLMPTQGYWQEGYKNIIVNCVHPGYVVTNMTSQTGYITAEEGAKGPVMTALLPDDGPSGVFSNKTNIAPFFTTDWFIIKYQCHYCDLLPWAQGVTNMTLAVLFAADITSEVIVTDVNSKKDSKSHVCDTPCPRCAVVTGGNKGIGHEICHQLAFTGIEVILTSRNELREVEAVETPNSSSLSNVIFHQLDITDPSSIARLAKFIETRFRKLDILVINNAAENGIIMREEFRAEGGLGDALAKVVNETYELGEKCLNINYYGTKEVTEALIPLLQLSKSPRIVNITSMGGDLKFLHNKKLKEELQDIEKLTEERIDEIIKWFLSDFKNANVQENGWPSPVSAYKISKIALNAYTRLIIKICAVVTGGNKGIGHEICRQLALTGIEVILTSRNELRGVEAVEKLNSSGLSNVIFHQLDITDSSSIARLGKFIETHFRKLDILVNNAAEIGIIMHEEFRAGGGFAIVGDALAKVVNETYELGEKCLNINYYGTKEVTEALIPLLQLSKSPRIVNVSSNAGHLKYLRNEKLKEELQDIEKLTEERIDEIIKWFLRDFKNGNVEENGWPSTVSAYSVSKIALNAYTRLMARKFKNIIVNCVHPGYVVTDMTSQTGYMTVEEGAKGPVMAALLPDDGPSGVFFDQTQIAPFASPDS</sequence>
<dbReference type="STRING" id="35608.A0A2U1M540"/>
<dbReference type="EMBL" id="PKPP01006486">
    <property type="protein sequence ID" value="PWA56350.1"/>
    <property type="molecule type" value="Genomic_DNA"/>
</dbReference>
<dbReference type="Proteomes" id="UP000245207">
    <property type="component" value="Unassembled WGS sequence"/>
</dbReference>
<dbReference type="GO" id="GO:0016616">
    <property type="term" value="F:oxidoreductase activity, acting on the CH-OH group of donors, NAD or NADP as acceptor"/>
    <property type="evidence" value="ECO:0007669"/>
    <property type="project" value="InterPro"/>
</dbReference>
<dbReference type="Pfam" id="PF00106">
    <property type="entry name" value="adh_short"/>
    <property type="match status" value="3"/>
</dbReference>
<dbReference type="SUPFAM" id="SSF51735">
    <property type="entry name" value="NAD(P)-binding Rossmann-fold domains"/>
    <property type="match status" value="3"/>
</dbReference>
<evidence type="ECO:0000313" key="4">
    <source>
        <dbReference type="EMBL" id="PWA56350.1"/>
    </source>
</evidence>
<dbReference type="PRINTS" id="PR00081">
    <property type="entry name" value="GDHRDH"/>
</dbReference>
<evidence type="ECO:0000256" key="1">
    <source>
        <dbReference type="ARBA" id="ARBA00006484"/>
    </source>
</evidence>
<evidence type="ECO:0000313" key="5">
    <source>
        <dbReference type="Proteomes" id="UP000245207"/>
    </source>
</evidence>
<name>A0A2U1M540_ARTAN</name>
<dbReference type="CDD" id="cd05324">
    <property type="entry name" value="carb_red_PTCR-like_SDR_c"/>
    <property type="match status" value="1"/>
</dbReference>
<evidence type="ECO:0000256" key="3">
    <source>
        <dbReference type="ARBA" id="ARBA00023002"/>
    </source>
</evidence>
<organism evidence="4 5">
    <name type="scientific">Artemisia annua</name>
    <name type="common">Sweet wormwood</name>
    <dbReference type="NCBI Taxonomy" id="35608"/>
    <lineage>
        <taxon>Eukaryota</taxon>
        <taxon>Viridiplantae</taxon>
        <taxon>Streptophyta</taxon>
        <taxon>Embryophyta</taxon>
        <taxon>Tracheophyta</taxon>
        <taxon>Spermatophyta</taxon>
        <taxon>Magnoliopsida</taxon>
        <taxon>eudicotyledons</taxon>
        <taxon>Gunneridae</taxon>
        <taxon>Pentapetalae</taxon>
        <taxon>asterids</taxon>
        <taxon>campanulids</taxon>
        <taxon>Asterales</taxon>
        <taxon>Asteraceae</taxon>
        <taxon>Asteroideae</taxon>
        <taxon>Anthemideae</taxon>
        <taxon>Artemisiinae</taxon>
        <taxon>Artemisia</taxon>
    </lineage>
</organism>
<gene>
    <name evidence="4" type="ORF">CTI12_AA417350</name>
</gene>
<keyword evidence="2" id="KW-0521">NADP</keyword>
<dbReference type="InterPro" id="IPR045313">
    <property type="entry name" value="CBR1-like"/>
</dbReference>
<dbReference type="InterPro" id="IPR002347">
    <property type="entry name" value="SDR_fam"/>
</dbReference>
<dbReference type="PROSITE" id="PS00061">
    <property type="entry name" value="ADH_SHORT"/>
    <property type="match status" value="1"/>
</dbReference>
<dbReference type="PRINTS" id="PR00080">
    <property type="entry name" value="SDRFAMILY"/>
</dbReference>
<dbReference type="InterPro" id="IPR020904">
    <property type="entry name" value="Sc_DH/Rdtase_CS"/>
</dbReference>
<reference evidence="4 5" key="1">
    <citation type="journal article" date="2018" name="Mol. Plant">
        <title>The genome of Artemisia annua provides insight into the evolution of Asteraceae family and artemisinin biosynthesis.</title>
        <authorList>
            <person name="Shen Q."/>
            <person name="Zhang L."/>
            <person name="Liao Z."/>
            <person name="Wang S."/>
            <person name="Yan T."/>
            <person name="Shi P."/>
            <person name="Liu M."/>
            <person name="Fu X."/>
            <person name="Pan Q."/>
            <person name="Wang Y."/>
            <person name="Lv Z."/>
            <person name="Lu X."/>
            <person name="Zhang F."/>
            <person name="Jiang W."/>
            <person name="Ma Y."/>
            <person name="Chen M."/>
            <person name="Hao X."/>
            <person name="Li L."/>
            <person name="Tang Y."/>
            <person name="Lv G."/>
            <person name="Zhou Y."/>
            <person name="Sun X."/>
            <person name="Brodelius P.E."/>
            <person name="Rose J.K.C."/>
            <person name="Tang K."/>
        </authorList>
    </citation>
    <scope>NUCLEOTIDE SEQUENCE [LARGE SCALE GENOMIC DNA]</scope>
    <source>
        <strain evidence="5">cv. Huhao1</strain>
        <tissue evidence="4">Leaf</tissue>
    </source>
</reference>
<dbReference type="OrthoDB" id="1933717at2759"/>
<dbReference type="Gene3D" id="3.40.50.720">
    <property type="entry name" value="NAD(P)-binding Rossmann-like Domain"/>
    <property type="match status" value="3"/>
</dbReference>
<keyword evidence="3" id="KW-0560">Oxidoreductase</keyword>
<dbReference type="PANTHER" id="PTHR43490:SF135">
    <property type="entry name" value="OS02G0640800 PROTEIN"/>
    <property type="match status" value="1"/>
</dbReference>
<dbReference type="PANTHER" id="PTHR43490">
    <property type="entry name" value="(+)-NEOMENTHOL DEHYDROGENASE"/>
    <property type="match status" value="1"/>
</dbReference>
<accession>A0A2U1M540</accession>
<dbReference type="AlphaFoldDB" id="A0A2U1M540"/>
<dbReference type="GO" id="GO:0016020">
    <property type="term" value="C:membrane"/>
    <property type="evidence" value="ECO:0007669"/>
    <property type="project" value="TreeGrafter"/>
</dbReference>
<protein>
    <submittedName>
        <fullName evidence="4">Glucose/ribitol dehydrogenase</fullName>
    </submittedName>
</protein>
<proteinExistence type="inferred from homology"/>
<dbReference type="InterPro" id="IPR036291">
    <property type="entry name" value="NAD(P)-bd_dom_sf"/>
</dbReference>
<comment type="caution">
    <text evidence="4">The sequence shown here is derived from an EMBL/GenBank/DDBJ whole genome shotgun (WGS) entry which is preliminary data.</text>
</comment>
<evidence type="ECO:0000256" key="2">
    <source>
        <dbReference type="ARBA" id="ARBA00022857"/>
    </source>
</evidence>